<accession>A0A0N9MQP1</accession>
<dbReference type="Pfam" id="PF14080">
    <property type="entry name" value="DUF4261"/>
    <property type="match status" value="1"/>
</dbReference>
<dbReference type="RefSeq" id="WP_062392678.1">
    <property type="nucleotide sequence ID" value="NZ_CP011853.1"/>
</dbReference>
<protein>
    <recommendedName>
        <fullName evidence="1">DUF4261 domain-containing protein</fullName>
    </recommendedName>
</protein>
<evidence type="ECO:0000313" key="3">
    <source>
        <dbReference type="Proteomes" id="UP000063789"/>
    </source>
</evidence>
<dbReference type="AlphaFoldDB" id="A0A0N9MQP1"/>
<dbReference type="Proteomes" id="UP000063789">
    <property type="component" value="Chromosome"/>
</dbReference>
<feature type="domain" description="DUF4261" evidence="1">
    <location>
        <begin position="200"/>
        <end position="250"/>
    </location>
</feature>
<name>A0A0N9MQP1_9ACTN</name>
<gene>
    <name evidence="2" type="ORF">ACH46_09450</name>
</gene>
<evidence type="ECO:0000313" key="2">
    <source>
        <dbReference type="EMBL" id="ALG84682.1"/>
    </source>
</evidence>
<reference evidence="2 3" key="2">
    <citation type="journal article" date="2017" name="Int. J. Syst. Evol. Microbiol.">
        <title>Gordonia phthalatica sp. nov., a di-n-butyl phthalate-degrading bacterium isolated from activated sludge.</title>
        <authorList>
            <person name="Jin D."/>
            <person name="Kong X."/>
            <person name="Jia M."/>
            <person name="Yu X."/>
            <person name="Wang X."/>
            <person name="Zhuang X."/>
            <person name="Deng Y."/>
            <person name="Bai Z."/>
        </authorList>
    </citation>
    <scope>NUCLEOTIDE SEQUENCE [LARGE SCALE GENOMIC DNA]</scope>
    <source>
        <strain evidence="2 3">QH-11</strain>
    </source>
</reference>
<proteinExistence type="predicted"/>
<dbReference type="STRING" id="1136941.ACH46_09450"/>
<sequence length="293" mass="32328">MVPLLVSLFQSRRDPALTVQRLFEQIQADWGEALDEEFDSMRPETPEETAGPKKLVEAMGFRFDDRRVVVAAFGIPFGFDPEVAAEASPHWDQGLHLPDIDGPSYTVTVLPNPDAGDDEDEFYTADDRDVLGEAILISRVVASIQACTDTVTAVFAHPSDMLIPPDVYRESALNAAPGLPLTTWVDFLVADESGTTSGETIGMTDLRLYDIEIPESRMPAEAVVRVLADTAVLQYEEGPIIEDGMTLESEYGDFQAAIVPSKYDPDFWVLQLTAPVLANRAQRRAAARRAKRR</sequence>
<dbReference type="InterPro" id="IPR025357">
    <property type="entry name" value="DUF4261"/>
</dbReference>
<organism evidence="2 3">
    <name type="scientific">Gordonia phthalatica</name>
    <dbReference type="NCBI Taxonomy" id="1136941"/>
    <lineage>
        <taxon>Bacteria</taxon>
        <taxon>Bacillati</taxon>
        <taxon>Actinomycetota</taxon>
        <taxon>Actinomycetes</taxon>
        <taxon>Mycobacteriales</taxon>
        <taxon>Gordoniaceae</taxon>
        <taxon>Gordonia</taxon>
    </lineage>
</organism>
<dbReference type="PATRIC" id="fig|1136941.3.peg.1926"/>
<reference evidence="3" key="1">
    <citation type="submission" date="2015-06" db="EMBL/GenBank/DDBJ databases">
        <title>Complete genome sequence and metabolic analysis of phthalate degradation pathway in Gordonia sp. QH-11.</title>
        <authorList>
            <person name="Jin D."/>
            <person name="Kong X."/>
            <person name="Bai Z."/>
        </authorList>
    </citation>
    <scope>NUCLEOTIDE SEQUENCE [LARGE SCALE GENOMIC DNA]</scope>
    <source>
        <strain evidence="3">QH-11</strain>
    </source>
</reference>
<keyword evidence="3" id="KW-1185">Reference proteome</keyword>
<dbReference type="EMBL" id="CP011853">
    <property type="protein sequence ID" value="ALG84682.1"/>
    <property type="molecule type" value="Genomic_DNA"/>
</dbReference>
<dbReference type="OrthoDB" id="4370945at2"/>
<evidence type="ECO:0000259" key="1">
    <source>
        <dbReference type="Pfam" id="PF14080"/>
    </source>
</evidence>
<dbReference type="KEGG" id="goq:ACH46_09450"/>